<evidence type="ECO:0000256" key="2">
    <source>
        <dbReference type="ARBA" id="ARBA00022723"/>
    </source>
</evidence>
<proteinExistence type="predicted"/>
<protein>
    <recommendedName>
        <fullName evidence="1">bis(5'-nucleosyl)-tetraphosphatase (symmetrical)</fullName>
        <ecNumber evidence="1">3.6.1.41</ecNumber>
    </recommendedName>
</protein>
<evidence type="ECO:0000256" key="4">
    <source>
        <dbReference type="ARBA" id="ARBA00022801"/>
    </source>
</evidence>
<feature type="domain" description="HD" evidence="7">
    <location>
        <begin position="30"/>
        <end position="144"/>
    </location>
</feature>
<dbReference type="InterPro" id="IPR005249">
    <property type="entry name" value="YqeK"/>
</dbReference>
<evidence type="ECO:0000256" key="3">
    <source>
        <dbReference type="ARBA" id="ARBA00022741"/>
    </source>
</evidence>
<name>A0ABN6SK32_9LACO</name>
<comment type="catalytic activity">
    <reaction evidence="6">
        <text>P(1),P(4)-bis(5'-adenosyl) tetraphosphate + H2O = 2 ADP + 2 H(+)</text>
        <dbReference type="Rhea" id="RHEA:24252"/>
        <dbReference type="ChEBI" id="CHEBI:15377"/>
        <dbReference type="ChEBI" id="CHEBI:15378"/>
        <dbReference type="ChEBI" id="CHEBI:58141"/>
        <dbReference type="ChEBI" id="CHEBI:456216"/>
        <dbReference type="EC" id="3.6.1.41"/>
    </reaction>
</comment>
<keyword evidence="5" id="KW-0408">Iron</keyword>
<dbReference type="InterPro" id="IPR051094">
    <property type="entry name" value="Diverse_Catalytic_Enzymes"/>
</dbReference>
<evidence type="ECO:0000313" key="8">
    <source>
        <dbReference type="EMBL" id="BDR60735.1"/>
    </source>
</evidence>
<dbReference type="SUPFAM" id="SSF109604">
    <property type="entry name" value="HD-domain/PDEase-like"/>
    <property type="match status" value="1"/>
</dbReference>
<keyword evidence="2" id="KW-0479">Metal-binding</keyword>
<dbReference type="Pfam" id="PF01966">
    <property type="entry name" value="HD"/>
    <property type="match status" value="1"/>
</dbReference>
<keyword evidence="3" id="KW-0547">Nucleotide-binding</keyword>
<evidence type="ECO:0000313" key="9">
    <source>
        <dbReference type="Proteomes" id="UP001321741"/>
    </source>
</evidence>
<evidence type="ECO:0000256" key="5">
    <source>
        <dbReference type="ARBA" id="ARBA00023004"/>
    </source>
</evidence>
<dbReference type="SMART" id="SM00471">
    <property type="entry name" value="HDc"/>
    <property type="match status" value="1"/>
</dbReference>
<dbReference type="EMBL" id="AP026803">
    <property type="protein sequence ID" value="BDR60735.1"/>
    <property type="molecule type" value="Genomic_DNA"/>
</dbReference>
<dbReference type="InterPro" id="IPR003607">
    <property type="entry name" value="HD/PDEase_dom"/>
</dbReference>
<dbReference type="PROSITE" id="PS51831">
    <property type="entry name" value="HD"/>
    <property type="match status" value="1"/>
</dbReference>
<organism evidence="8 9">
    <name type="scientific">Lactobacillus xylocopicola</name>
    <dbReference type="NCBI Taxonomy" id="2976676"/>
    <lineage>
        <taxon>Bacteria</taxon>
        <taxon>Bacillati</taxon>
        <taxon>Bacillota</taxon>
        <taxon>Bacilli</taxon>
        <taxon>Lactobacillales</taxon>
        <taxon>Lactobacillaceae</taxon>
        <taxon>Lactobacillus</taxon>
    </lineage>
</organism>
<dbReference type="EC" id="3.6.1.41" evidence="1"/>
<dbReference type="CDD" id="cd00077">
    <property type="entry name" value="HDc"/>
    <property type="match status" value="1"/>
</dbReference>
<dbReference type="Proteomes" id="UP001321741">
    <property type="component" value="Chromosome"/>
</dbReference>
<keyword evidence="4" id="KW-0378">Hydrolase</keyword>
<evidence type="ECO:0000256" key="1">
    <source>
        <dbReference type="ARBA" id="ARBA00012506"/>
    </source>
</evidence>
<keyword evidence="9" id="KW-1185">Reference proteome</keyword>
<gene>
    <name evidence="8" type="ORF">KIM322_09960</name>
</gene>
<reference evidence="8 9" key="1">
    <citation type="journal article" date="2023" name="Microbiol. Spectr.">
        <title>Symbiosis of Carpenter Bees with Uncharacterized Lactic Acid Bacteria Showing NAD Auxotrophy.</title>
        <authorList>
            <person name="Kawasaki S."/>
            <person name="Ozawa K."/>
            <person name="Mori T."/>
            <person name="Yamamoto A."/>
            <person name="Ito M."/>
            <person name="Ohkuma M."/>
            <person name="Sakamoto M."/>
            <person name="Matsutani M."/>
        </authorList>
    </citation>
    <scope>NUCLEOTIDE SEQUENCE [LARGE SCALE GENOMIC DNA]</scope>
    <source>
        <strain evidence="8 9">Kim32-2</strain>
    </source>
</reference>
<dbReference type="RefSeq" id="WP_317636986.1">
    <property type="nucleotide sequence ID" value="NZ_AP026803.1"/>
</dbReference>
<dbReference type="InterPro" id="IPR006674">
    <property type="entry name" value="HD_domain"/>
</dbReference>
<dbReference type="PANTHER" id="PTHR35795">
    <property type="entry name" value="SLR1885 PROTEIN"/>
    <property type="match status" value="1"/>
</dbReference>
<accession>A0ABN6SK32</accession>
<dbReference type="PANTHER" id="PTHR35795:SF1">
    <property type="entry name" value="BIS(5'-NUCLEOSYL)-TETRAPHOSPHATASE, SYMMETRICAL"/>
    <property type="match status" value="1"/>
</dbReference>
<sequence>MTDLFFKNTYSPLTSSELIAQERGNMAEDRFGHCVRVSQTSRKLAQLNDYDEDKAALAGFVHDYAKQVPVEEYREVIKTQGFDPDLLVWGRRIWHGMVGTYFIKRDLKITDEEILTAVSRHTTGDTTMTTLDKIVFMADYIEPGRDFPGVEEASAVTYADLDEGVGYQLAHTLDFLIKQRDKIYPRTLDAYNVWSIKNK</sequence>
<dbReference type="Gene3D" id="1.10.3210.10">
    <property type="entry name" value="Hypothetical protein af1432"/>
    <property type="match status" value="1"/>
</dbReference>
<evidence type="ECO:0000259" key="7">
    <source>
        <dbReference type="PROSITE" id="PS51831"/>
    </source>
</evidence>
<dbReference type="NCBIfam" id="TIGR00488">
    <property type="entry name" value="bis(5'-nucleosyl)-tetraphosphatase (symmetrical) YqeK"/>
    <property type="match status" value="1"/>
</dbReference>
<evidence type="ECO:0000256" key="6">
    <source>
        <dbReference type="ARBA" id="ARBA00049417"/>
    </source>
</evidence>